<evidence type="ECO:0000313" key="7">
    <source>
        <dbReference type="EMBL" id="KAK4280020.1"/>
    </source>
</evidence>
<protein>
    <recommendedName>
        <fullName evidence="6">Strictosidine synthase conserved region domain-containing protein</fullName>
    </recommendedName>
</protein>
<dbReference type="GO" id="GO:0016787">
    <property type="term" value="F:hydrolase activity"/>
    <property type="evidence" value="ECO:0007669"/>
    <property type="project" value="TreeGrafter"/>
</dbReference>
<keyword evidence="4" id="KW-0325">Glycoprotein</keyword>
<keyword evidence="5" id="KW-0732">Signal</keyword>
<dbReference type="InterPro" id="IPR011042">
    <property type="entry name" value="6-blade_b-propeller_TolB-like"/>
</dbReference>
<dbReference type="GO" id="GO:0012505">
    <property type="term" value="C:endomembrane system"/>
    <property type="evidence" value="ECO:0007669"/>
    <property type="project" value="TreeGrafter"/>
</dbReference>
<accession>A0AAE1MYY3</accession>
<keyword evidence="3" id="KW-0926">Vacuole</keyword>
<proteinExistence type="inferred from homology"/>
<dbReference type="Pfam" id="PF20067">
    <property type="entry name" value="SSL_N"/>
    <property type="match status" value="1"/>
</dbReference>
<dbReference type="InterPro" id="IPR018119">
    <property type="entry name" value="Strictosidine_synth_cons-reg"/>
</dbReference>
<gene>
    <name evidence="7" type="ORF">QN277_011704</name>
</gene>
<evidence type="ECO:0000313" key="8">
    <source>
        <dbReference type="Proteomes" id="UP001293593"/>
    </source>
</evidence>
<sequence length="327" mass="35656">MGKTGVVGIVILQMCWQWMGSSEGQRLVARLDLPPPLTGPESLAFDSIGGGPYTGISDGRLLKFENGTFLEFAYTSPIRNKTTCDGTSDQPETCGRPLGLGFNNRTQEWYIADAYQGLVKVPSYGGRPTQLLTSIQGRPFRFLDALDIDPSTGIVYFTEASANYQLKDMQQLLSSGDSSGSLLSYDPGTGQARVLLRNLALAGGVALSGDGSFVLVTEFLANRVIRFWLTGPLQNTSQVFMLLPGRPDNIKRNPRGEFWIAVNTPLGPPSTTAFWPLGYRVNSSGFILQIVPLTQLYQNQEVSEVHEYNGAFYSGSLLAPYATIFTP</sequence>
<name>A0AAE1MYY3_9FABA</name>
<feature type="domain" description="Strictosidine synthase conserved region" evidence="6">
    <location>
        <begin position="144"/>
        <end position="231"/>
    </location>
</feature>
<evidence type="ECO:0000259" key="6">
    <source>
        <dbReference type="Pfam" id="PF03088"/>
    </source>
</evidence>
<dbReference type="Gene3D" id="2.120.10.30">
    <property type="entry name" value="TolB, C-terminal domain"/>
    <property type="match status" value="1"/>
</dbReference>
<dbReference type="Pfam" id="PF03088">
    <property type="entry name" value="Str_synth"/>
    <property type="match status" value="1"/>
</dbReference>
<dbReference type="SUPFAM" id="SSF63829">
    <property type="entry name" value="Calcium-dependent phosphotriesterase"/>
    <property type="match status" value="1"/>
</dbReference>
<dbReference type="PANTHER" id="PTHR10426">
    <property type="entry name" value="STRICTOSIDINE SYNTHASE-RELATED"/>
    <property type="match status" value="1"/>
</dbReference>
<dbReference type="GO" id="GO:0005773">
    <property type="term" value="C:vacuole"/>
    <property type="evidence" value="ECO:0007669"/>
    <property type="project" value="UniProtKB-SubCell"/>
</dbReference>
<comment type="subcellular location">
    <subcellularLocation>
        <location evidence="1">Vacuole</location>
    </subcellularLocation>
</comment>
<evidence type="ECO:0000256" key="4">
    <source>
        <dbReference type="ARBA" id="ARBA00023180"/>
    </source>
</evidence>
<evidence type="ECO:0000256" key="1">
    <source>
        <dbReference type="ARBA" id="ARBA00004116"/>
    </source>
</evidence>
<feature type="chain" id="PRO_5042197200" description="Strictosidine synthase conserved region domain-containing protein" evidence="5">
    <location>
        <begin position="25"/>
        <end position="327"/>
    </location>
</feature>
<reference evidence="7" key="1">
    <citation type="submission" date="2023-10" db="EMBL/GenBank/DDBJ databases">
        <title>Chromosome-level genome of the transformable northern wattle, Acacia crassicarpa.</title>
        <authorList>
            <person name="Massaro I."/>
            <person name="Sinha N.R."/>
            <person name="Poethig S."/>
            <person name="Leichty A.R."/>
        </authorList>
    </citation>
    <scope>NUCLEOTIDE SEQUENCE</scope>
    <source>
        <strain evidence="7">Acra3RX</strain>
        <tissue evidence="7">Leaf</tissue>
    </source>
</reference>
<comment type="similarity">
    <text evidence="2">Belongs to the strictosidine synthase family.</text>
</comment>
<keyword evidence="8" id="KW-1185">Reference proteome</keyword>
<evidence type="ECO:0000256" key="2">
    <source>
        <dbReference type="ARBA" id="ARBA00009191"/>
    </source>
</evidence>
<dbReference type="Proteomes" id="UP001293593">
    <property type="component" value="Unassembled WGS sequence"/>
</dbReference>
<dbReference type="PANTHER" id="PTHR10426:SF57">
    <property type="entry name" value="STRICTOSIDINE SYNTHASE"/>
    <property type="match status" value="1"/>
</dbReference>
<feature type="signal peptide" evidence="5">
    <location>
        <begin position="1"/>
        <end position="24"/>
    </location>
</feature>
<organism evidence="7 8">
    <name type="scientific">Acacia crassicarpa</name>
    <name type="common">northern wattle</name>
    <dbReference type="NCBI Taxonomy" id="499986"/>
    <lineage>
        <taxon>Eukaryota</taxon>
        <taxon>Viridiplantae</taxon>
        <taxon>Streptophyta</taxon>
        <taxon>Embryophyta</taxon>
        <taxon>Tracheophyta</taxon>
        <taxon>Spermatophyta</taxon>
        <taxon>Magnoliopsida</taxon>
        <taxon>eudicotyledons</taxon>
        <taxon>Gunneridae</taxon>
        <taxon>Pentapetalae</taxon>
        <taxon>rosids</taxon>
        <taxon>fabids</taxon>
        <taxon>Fabales</taxon>
        <taxon>Fabaceae</taxon>
        <taxon>Caesalpinioideae</taxon>
        <taxon>mimosoid clade</taxon>
        <taxon>Acacieae</taxon>
        <taxon>Acacia</taxon>
    </lineage>
</organism>
<comment type="caution">
    <text evidence="7">The sequence shown here is derived from an EMBL/GenBank/DDBJ whole genome shotgun (WGS) entry which is preliminary data.</text>
</comment>
<evidence type="ECO:0000256" key="5">
    <source>
        <dbReference type="SAM" id="SignalP"/>
    </source>
</evidence>
<evidence type="ECO:0000256" key="3">
    <source>
        <dbReference type="ARBA" id="ARBA00022554"/>
    </source>
</evidence>
<dbReference type="EMBL" id="JAWXYG010000002">
    <property type="protein sequence ID" value="KAK4280020.1"/>
    <property type="molecule type" value="Genomic_DNA"/>
</dbReference>
<dbReference type="AlphaFoldDB" id="A0AAE1MYY3"/>